<gene>
    <name evidence="7" type="ORF">FA014_17340</name>
</gene>
<dbReference type="EMBL" id="SZYE01000214">
    <property type="protein sequence ID" value="TKR22270.1"/>
    <property type="molecule type" value="Genomic_DNA"/>
</dbReference>
<dbReference type="AlphaFoldDB" id="A0A7Z8JWT0"/>
<evidence type="ECO:0000256" key="1">
    <source>
        <dbReference type="ARBA" id="ARBA00004196"/>
    </source>
</evidence>
<dbReference type="GO" id="GO:0043190">
    <property type="term" value="C:ATP-binding cassette (ABC) transporter complex"/>
    <property type="evidence" value="ECO:0007669"/>
    <property type="project" value="InterPro"/>
</dbReference>
<accession>A0A7Z8JWT0</accession>
<comment type="similarity">
    <text evidence="2">Belongs to the bacterial solute-binding protein 5 family.</text>
</comment>
<name>A0A7Z8JWT0_9CELL</name>
<reference evidence="7 8" key="1">
    <citation type="submission" date="2019-05" db="EMBL/GenBank/DDBJ databases">
        <title>Genome sequence of Cellulomonas hominis strain CS1.</title>
        <authorList>
            <person name="Belmont J."/>
            <person name="Maclea K.S."/>
        </authorList>
    </citation>
    <scope>NUCLEOTIDE SEQUENCE [LARGE SCALE GENOMIC DNA]</scope>
    <source>
        <strain evidence="7 8">CS1</strain>
    </source>
</reference>
<protein>
    <submittedName>
        <fullName evidence="7">ABC transporter substrate-binding protein</fullName>
    </submittedName>
</protein>
<feature type="domain" description="Solute-binding protein family 5" evidence="6">
    <location>
        <begin position="119"/>
        <end position="488"/>
    </location>
</feature>
<comment type="subcellular location">
    <subcellularLocation>
        <location evidence="1">Cell envelope</location>
    </subcellularLocation>
</comment>
<evidence type="ECO:0000256" key="5">
    <source>
        <dbReference type="SAM" id="MobiDB-lite"/>
    </source>
</evidence>
<dbReference type="GO" id="GO:0042597">
    <property type="term" value="C:periplasmic space"/>
    <property type="evidence" value="ECO:0007669"/>
    <property type="project" value="UniProtKB-ARBA"/>
</dbReference>
<evidence type="ECO:0000259" key="6">
    <source>
        <dbReference type="Pfam" id="PF00496"/>
    </source>
</evidence>
<keyword evidence="4" id="KW-0732">Signal</keyword>
<sequence length="581" mass="62100">MRAPSAPIVGRSATTGRRVSRGRPPDARGGPVPHALRPTRARTGAALAAVAALALAACTGSGGDADDAATPRDGGTLVYATGDAEPTCLDPHVGGNYPQALISTQYLEPLVGRDADGTILPWLATAWSVSDDLLTWDFTLADDVTFTDGTPFDAAAVKANIEHLQDPDTGSSTGYLAVQKVESVEVVDATHARFHLTEPDSALLESLSQQWTAMESPAGIERGMDDNCAAPVGTGPFVVDEWVPQQQVTLVRNDDYVPLDPQAEHDGPAHLDEIVWRFIPDAATRYAALRSGEVQVVDNPQPDAIAQADAGGDITHVDAPRPGSSNRIELNSAQPPFDDVRVREAFVRAADPDPGIETLFAGTATRSYSPLSSVEPTAYGDEDLFTTDVDRAEQLLDEAGWTTTDDEGYRTKDGQRLTVRFPVSTNQSVAAEQSLFEQIQANAKAVGFEVVLTPSDLSAWYAALGANAYEAVSAPYTKVGPDVLRILYHSDGTIPAPSGYFANHAQVKDPALDDLLDRASATADDAERADLYRQAQQIVLEGYYILPLYDQQNHFLTRGVTGMRTLDTVSTPTFLDARLGS</sequence>
<dbReference type="InterPro" id="IPR000914">
    <property type="entry name" value="SBP_5_dom"/>
</dbReference>
<feature type="region of interest" description="Disordered" evidence="5">
    <location>
        <begin position="1"/>
        <end position="38"/>
    </location>
</feature>
<evidence type="ECO:0000313" key="8">
    <source>
        <dbReference type="Proteomes" id="UP000308121"/>
    </source>
</evidence>
<evidence type="ECO:0000313" key="7">
    <source>
        <dbReference type="EMBL" id="TKR22270.1"/>
    </source>
</evidence>
<dbReference type="CDD" id="cd08492">
    <property type="entry name" value="PBP2_NikA_DppA_OppA_like_15"/>
    <property type="match status" value="1"/>
</dbReference>
<proteinExistence type="inferred from homology"/>
<dbReference type="SUPFAM" id="SSF53850">
    <property type="entry name" value="Periplasmic binding protein-like II"/>
    <property type="match status" value="1"/>
</dbReference>
<evidence type="ECO:0000256" key="4">
    <source>
        <dbReference type="ARBA" id="ARBA00022729"/>
    </source>
</evidence>
<dbReference type="PANTHER" id="PTHR30290">
    <property type="entry name" value="PERIPLASMIC BINDING COMPONENT OF ABC TRANSPORTER"/>
    <property type="match status" value="1"/>
</dbReference>
<comment type="caution">
    <text evidence="7">The sequence shown here is derived from an EMBL/GenBank/DDBJ whole genome shotgun (WGS) entry which is preliminary data.</text>
</comment>
<dbReference type="PIRSF" id="PIRSF002741">
    <property type="entry name" value="MppA"/>
    <property type="match status" value="1"/>
</dbReference>
<dbReference type="Gene3D" id="3.10.105.10">
    <property type="entry name" value="Dipeptide-binding Protein, Domain 3"/>
    <property type="match status" value="1"/>
</dbReference>
<dbReference type="OrthoDB" id="5240629at2"/>
<dbReference type="PANTHER" id="PTHR30290:SF10">
    <property type="entry name" value="PERIPLASMIC OLIGOPEPTIDE-BINDING PROTEIN-RELATED"/>
    <property type="match status" value="1"/>
</dbReference>
<dbReference type="InterPro" id="IPR030678">
    <property type="entry name" value="Peptide/Ni-bd"/>
</dbReference>
<keyword evidence="3" id="KW-0813">Transport</keyword>
<dbReference type="InterPro" id="IPR039424">
    <property type="entry name" value="SBP_5"/>
</dbReference>
<organism evidence="7 8">
    <name type="scientific">Cellulomonas hominis</name>
    <dbReference type="NCBI Taxonomy" id="156981"/>
    <lineage>
        <taxon>Bacteria</taxon>
        <taxon>Bacillati</taxon>
        <taxon>Actinomycetota</taxon>
        <taxon>Actinomycetes</taxon>
        <taxon>Micrococcales</taxon>
        <taxon>Cellulomonadaceae</taxon>
        <taxon>Cellulomonas</taxon>
    </lineage>
</organism>
<dbReference type="GO" id="GO:0030313">
    <property type="term" value="C:cell envelope"/>
    <property type="evidence" value="ECO:0007669"/>
    <property type="project" value="UniProtKB-SubCell"/>
</dbReference>
<dbReference type="GO" id="GO:0015833">
    <property type="term" value="P:peptide transport"/>
    <property type="evidence" value="ECO:0007669"/>
    <property type="project" value="TreeGrafter"/>
</dbReference>
<dbReference type="Gene3D" id="3.40.190.10">
    <property type="entry name" value="Periplasmic binding protein-like II"/>
    <property type="match status" value="1"/>
</dbReference>
<dbReference type="Pfam" id="PF00496">
    <property type="entry name" value="SBP_bac_5"/>
    <property type="match status" value="1"/>
</dbReference>
<evidence type="ECO:0000256" key="2">
    <source>
        <dbReference type="ARBA" id="ARBA00005695"/>
    </source>
</evidence>
<dbReference type="Proteomes" id="UP000308121">
    <property type="component" value="Unassembled WGS sequence"/>
</dbReference>
<evidence type="ECO:0000256" key="3">
    <source>
        <dbReference type="ARBA" id="ARBA00022448"/>
    </source>
</evidence>
<dbReference type="GO" id="GO:1904680">
    <property type="term" value="F:peptide transmembrane transporter activity"/>
    <property type="evidence" value="ECO:0007669"/>
    <property type="project" value="TreeGrafter"/>
</dbReference>